<dbReference type="PANTHER" id="PTHR34524">
    <property type="entry name" value="CALCYPHOSIN"/>
    <property type="match status" value="1"/>
</dbReference>
<organism evidence="5 6">
    <name type="scientific">Vitrella brassicaformis (strain CCMP3155)</name>
    <dbReference type="NCBI Taxonomy" id="1169540"/>
    <lineage>
        <taxon>Eukaryota</taxon>
        <taxon>Sar</taxon>
        <taxon>Alveolata</taxon>
        <taxon>Colpodellida</taxon>
        <taxon>Vitrellaceae</taxon>
        <taxon>Vitrella</taxon>
    </lineage>
</organism>
<dbReference type="GO" id="GO:0005509">
    <property type="term" value="F:calcium ion binding"/>
    <property type="evidence" value="ECO:0007669"/>
    <property type="project" value="InterPro"/>
</dbReference>
<dbReference type="PROSITE" id="PS50222">
    <property type="entry name" value="EF_HAND_2"/>
    <property type="match status" value="3"/>
</dbReference>
<dbReference type="PhylomeDB" id="A0A0G4GNQ1"/>
<proteinExistence type="predicted"/>
<evidence type="ECO:0000313" key="5">
    <source>
        <dbReference type="EMBL" id="CEM31912.1"/>
    </source>
</evidence>
<evidence type="ECO:0000313" key="6">
    <source>
        <dbReference type="Proteomes" id="UP000041254"/>
    </source>
</evidence>
<keyword evidence="2" id="KW-0677">Repeat</keyword>
<evidence type="ECO:0000256" key="1">
    <source>
        <dbReference type="ARBA" id="ARBA00022723"/>
    </source>
</evidence>
<dbReference type="InterPro" id="IPR002048">
    <property type="entry name" value="EF_hand_dom"/>
</dbReference>
<dbReference type="AlphaFoldDB" id="A0A0G4GNQ1"/>
<dbReference type="SUPFAM" id="SSF47473">
    <property type="entry name" value="EF-hand"/>
    <property type="match status" value="1"/>
</dbReference>
<keyword evidence="3" id="KW-0106">Calcium</keyword>
<sequence>MAYYRAFQDNVAQQFASSAPGGYAHGMTCNPKGAAYPSMAAAGNPSVRVKHGAVAPGSYNIISNMPVHSSTLRTAGNTMAGSGSPYNRAYGPIVQPPLQPQPRPKDHFAHRGMLQPSVQGESTKISAEAIELILDGFRMRLKKFGANGIKGLGRKFRIMDDNGNKRLNMYEFKKAMREMDVVKTDAEAEVLFKVIDRNDDGNIDYEEFLRKARGSMNERRRGFVKMAFKLMDKTGNGVIDAEDVKDTYDVSKHPDVICGWKTKEQVLEEFLETFDLKDSKKGSQQGPVTITWEEWLDYYDGVSVSIDDDDYFELMMRNAWHLSGGEGWCENTSNIRCLVTHTDGRQTVEEIKDDLGVRRSDLAEIKRRLQLQGINPVKVELYG</sequence>
<dbReference type="OMA" id="TITWEEW"/>
<gene>
    <name evidence="5" type="ORF">Vbra_2333</name>
</gene>
<dbReference type="Gene3D" id="1.10.238.10">
    <property type="entry name" value="EF-hand"/>
    <property type="match status" value="2"/>
</dbReference>
<dbReference type="CDD" id="cd00051">
    <property type="entry name" value="EFh"/>
    <property type="match status" value="2"/>
</dbReference>
<dbReference type="PANTHER" id="PTHR34524:SF6">
    <property type="entry name" value="CALCYPHOSINE LIKE"/>
    <property type="match status" value="1"/>
</dbReference>
<dbReference type="EMBL" id="CDMY01000738">
    <property type="protein sequence ID" value="CEM31912.1"/>
    <property type="molecule type" value="Genomic_DNA"/>
</dbReference>
<feature type="domain" description="EF-hand" evidence="4">
    <location>
        <begin position="147"/>
        <end position="182"/>
    </location>
</feature>
<reference evidence="5 6" key="1">
    <citation type="submission" date="2014-11" db="EMBL/GenBank/DDBJ databases">
        <authorList>
            <person name="Zhu J."/>
            <person name="Qi W."/>
            <person name="Song R."/>
        </authorList>
    </citation>
    <scope>NUCLEOTIDE SEQUENCE [LARGE SCALE GENOMIC DNA]</scope>
</reference>
<name>A0A0G4GNQ1_VITBC</name>
<evidence type="ECO:0000256" key="3">
    <source>
        <dbReference type="ARBA" id="ARBA00022837"/>
    </source>
</evidence>
<keyword evidence="1" id="KW-0479">Metal-binding</keyword>
<dbReference type="PROSITE" id="PS00018">
    <property type="entry name" value="EF_HAND_1"/>
    <property type="match status" value="2"/>
</dbReference>
<evidence type="ECO:0000256" key="2">
    <source>
        <dbReference type="ARBA" id="ARBA00022737"/>
    </source>
</evidence>
<feature type="domain" description="EF-hand" evidence="4">
    <location>
        <begin position="183"/>
        <end position="218"/>
    </location>
</feature>
<protein>
    <recommendedName>
        <fullName evidence="4">EF-hand domain-containing protein</fullName>
    </recommendedName>
</protein>
<accession>A0A0G4GNQ1</accession>
<dbReference type="InParanoid" id="A0A0G4GNQ1"/>
<dbReference type="Proteomes" id="UP000041254">
    <property type="component" value="Unassembled WGS sequence"/>
</dbReference>
<dbReference type="Pfam" id="PF13499">
    <property type="entry name" value="EF-hand_7"/>
    <property type="match status" value="1"/>
</dbReference>
<evidence type="ECO:0000259" key="4">
    <source>
        <dbReference type="PROSITE" id="PS50222"/>
    </source>
</evidence>
<dbReference type="InterPro" id="IPR018247">
    <property type="entry name" value="EF_Hand_1_Ca_BS"/>
</dbReference>
<keyword evidence="6" id="KW-1185">Reference proteome</keyword>
<dbReference type="InterPro" id="IPR051581">
    <property type="entry name" value="Ca-bind"/>
</dbReference>
<dbReference type="STRING" id="1169540.A0A0G4GNQ1"/>
<feature type="domain" description="EF-hand" evidence="4">
    <location>
        <begin position="219"/>
        <end position="254"/>
    </location>
</feature>
<dbReference type="Pfam" id="PF13202">
    <property type="entry name" value="EF-hand_5"/>
    <property type="match status" value="1"/>
</dbReference>
<dbReference type="SMART" id="SM00054">
    <property type="entry name" value="EFh"/>
    <property type="match status" value="3"/>
</dbReference>
<dbReference type="OrthoDB" id="447947at2759"/>
<dbReference type="VEuPathDB" id="CryptoDB:Vbra_2333"/>
<dbReference type="InterPro" id="IPR011992">
    <property type="entry name" value="EF-hand-dom_pair"/>
</dbReference>